<evidence type="ECO:0000256" key="19">
    <source>
        <dbReference type="ARBA" id="ARBA00031012"/>
    </source>
</evidence>
<dbReference type="GO" id="GO:0005524">
    <property type="term" value="F:ATP binding"/>
    <property type="evidence" value="ECO:0007669"/>
    <property type="project" value="UniProtKB-KW"/>
</dbReference>
<keyword evidence="7" id="KW-0949">S-adenosyl-L-methionine</keyword>
<dbReference type="GO" id="GO:0044423">
    <property type="term" value="C:virion component"/>
    <property type="evidence" value="ECO:0007669"/>
    <property type="project" value="UniProtKB-KW"/>
</dbReference>
<feature type="domain" description="RdRp catalytic" evidence="23">
    <location>
        <begin position="166"/>
        <end position="1046"/>
    </location>
</feature>
<evidence type="ECO:0000256" key="10">
    <source>
        <dbReference type="ARBA" id="ARBA00022840"/>
    </source>
</evidence>
<evidence type="ECO:0000256" key="18">
    <source>
        <dbReference type="ARBA" id="ARBA00030436"/>
    </source>
</evidence>
<keyword evidence="13" id="KW-0506">mRNA capping</keyword>
<keyword evidence="9" id="KW-0547">Nucleotide-binding</keyword>
<evidence type="ECO:0000259" key="24">
    <source>
        <dbReference type="Pfam" id="PF14318"/>
    </source>
</evidence>
<reference evidence="25" key="2">
    <citation type="journal article" date="2021" name="Viruses">
        <title>Illuminating the Plant Rhabdovirus Landscape through Metatranscriptomics Data.</title>
        <authorList>
            <person name="Bejerman N."/>
            <person name="Dietzgen R.G."/>
            <person name="Debat H."/>
        </authorList>
    </citation>
    <scope>NUCLEOTIDE SEQUENCE</scope>
</reference>
<dbReference type="GO" id="GO:0004482">
    <property type="term" value="F:mRNA 5'-cap (guanine-N7-)-methyltransferase activity"/>
    <property type="evidence" value="ECO:0007669"/>
    <property type="project" value="InterPro"/>
</dbReference>
<keyword evidence="11" id="KW-0946">Virion</keyword>
<feature type="domain" description="Mononegavirales mRNA-capping" evidence="24">
    <location>
        <begin position="1075"/>
        <end position="1312"/>
    </location>
</feature>
<evidence type="ECO:0000256" key="6">
    <source>
        <dbReference type="ARBA" id="ARBA00022679"/>
    </source>
</evidence>
<evidence type="ECO:0000259" key="23">
    <source>
        <dbReference type="Pfam" id="PF00946"/>
    </source>
</evidence>
<evidence type="ECO:0000256" key="13">
    <source>
        <dbReference type="ARBA" id="ARBA00023042"/>
    </source>
</evidence>
<proteinExistence type="predicted"/>
<dbReference type="KEGG" id="vg:80541036"/>
<keyword evidence="8" id="KW-0548">Nucleotidyltransferase</keyword>
<evidence type="ECO:0000256" key="11">
    <source>
        <dbReference type="ARBA" id="ARBA00022844"/>
    </source>
</evidence>
<comment type="catalytic activity">
    <reaction evidence="16">
        <text>a 5'-end triphospho-adenylyl-adenylyl-cytidylyl-adenosine in mRNA + GDP + H(+) = a 5'-end (5'-triphosphoguanosine)-adenylyl-adenylyl-cytidylyl-adenosine in mRNA + diphosphate</text>
        <dbReference type="Rhea" id="RHEA:65436"/>
        <dbReference type="Rhea" id="RHEA-COMP:16797"/>
        <dbReference type="Rhea" id="RHEA-COMP:16799"/>
        <dbReference type="ChEBI" id="CHEBI:15378"/>
        <dbReference type="ChEBI" id="CHEBI:33019"/>
        <dbReference type="ChEBI" id="CHEBI:58189"/>
        <dbReference type="ChEBI" id="CHEBI:156484"/>
        <dbReference type="ChEBI" id="CHEBI:156503"/>
        <dbReference type="EC" id="2.7.7.88"/>
    </reaction>
</comment>
<dbReference type="Pfam" id="PF14318">
    <property type="entry name" value="Mononeg_mRNAcap"/>
    <property type="match status" value="1"/>
</dbReference>
<keyword evidence="15" id="KW-0511">Multifunctional enzyme</keyword>
<evidence type="ECO:0000256" key="3">
    <source>
        <dbReference type="ARBA" id="ARBA00012494"/>
    </source>
</evidence>
<evidence type="ECO:0000313" key="26">
    <source>
        <dbReference type="Proteomes" id="UP001161587"/>
    </source>
</evidence>
<evidence type="ECO:0000256" key="5">
    <source>
        <dbReference type="ARBA" id="ARBA00022664"/>
    </source>
</evidence>
<evidence type="ECO:0000256" key="2">
    <source>
        <dbReference type="ARBA" id="ARBA00004328"/>
    </source>
</evidence>
<evidence type="ECO:0000256" key="15">
    <source>
        <dbReference type="ARBA" id="ARBA00023268"/>
    </source>
</evidence>
<evidence type="ECO:0000256" key="16">
    <source>
        <dbReference type="ARBA" id="ARBA00024494"/>
    </source>
</evidence>
<comment type="catalytic activity">
    <reaction evidence="17">
        <text>a 5'-end (5'-triphosphoguanosine)-(2'-O-methyladenylyl)-adenylyl-cytidylyl-adenosine in mRNA + S-adenosyl-L-methionine = a 5'-end (N(7)-methyl 5'-triphosphoguanosine)-(2'-O-methyladenylyl)-adenylyl-cytidylyl-adenosine in mRNA + S-adenosyl-L-homocysteine</text>
        <dbReference type="Rhea" id="RHEA:65440"/>
        <dbReference type="Rhea" id="RHEA-COMP:16798"/>
        <dbReference type="Rhea" id="RHEA-COMP:16801"/>
        <dbReference type="ChEBI" id="CHEBI:57856"/>
        <dbReference type="ChEBI" id="CHEBI:59789"/>
        <dbReference type="ChEBI" id="CHEBI:156482"/>
        <dbReference type="ChEBI" id="CHEBI:156483"/>
    </reaction>
</comment>
<name>A0A8D9PGY5_9RHAB</name>
<evidence type="ECO:0000256" key="4">
    <source>
        <dbReference type="ARBA" id="ARBA00022484"/>
    </source>
</evidence>
<reference evidence="25" key="1">
    <citation type="journal article" date="2021" name="J. Anim. Genet.">
        <title>Illuminating the plant rhabdovirus landscape through metatranscriptomics data.</title>
        <authorList>
            <person name="Bejerman N."/>
            <person name="Dietzgen R.G."/>
            <person name="Debat H."/>
        </authorList>
    </citation>
    <scope>NUCLEOTIDE SEQUENCE</scope>
</reference>
<keyword evidence="5" id="KW-0507">mRNA processing</keyword>
<dbReference type="EC" id="2.7.7.48" evidence="3"/>
<dbReference type="InterPro" id="IPR014023">
    <property type="entry name" value="Mononeg_RNA_pol_cat"/>
</dbReference>
<dbReference type="GO" id="GO:0003968">
    <property type="term" value="F:RNA-directed RNA polymerase activity"/>
    <property type="evidence" value="ECO:0007669"/>
    <property type="project" value="UniProtKB-KW"/>
</dbReference>
<keyword evidence="10" id="KW-0067">ATP-binding</keyword>
<keyword evidence="14" id="KW-1035">Host cytoplasm</keyword>
<dbReference type="RefSeq" id="YP_010802308.1">
    <property type="nucleotide sequence ID" value="NC_076981.1"/>
</dbReference>
<evidence type="ECO:0000256" key="17">
    <source>
        <dbReference type="ARBA" id="ARBA00024499"/>
    </source>
</evidence>
<evidence type="ECO:0000256" key="14">
    <source>
        <dbReference type="ARBA" id="ARBA00023200"/>
    </source>
</evidence>
<evidence type="ECO:0000256" key="7">
    <source>
        <dbReference type="ARBA" id="ARBA00022691"/>
    </source>
</evidence>
<dbReference type="InterPro" id="IPR026890">
    <property type="entry name" value="Mononeg_mRNAcap"/>
</dbReference>
<protein>
    <recommendedName>
        <fullName evidence="3">RNA-directed RNA polymerase</fullName>
        <ecNumber evidence="3">2.7.7.48</ecNumber>
    </recommendedName>
    <alternativeName>
        <fullName evidence="19">Replicase</fullName>
    </alternativeName>
    <alternativeName>
        <fullName evidence="18">Transcriptase</fullName>
    </alternativeName>
</protein>
<dbReference type="GO" id="GO:0030430">
    <property type="term" value="C:host cell cytoplasm"/>
    <property type="evidence" value="ECO:0007669"/>
    <property type="project" value="UniProtKB-SubCell"/>
</dbReference>
<evidence type="ECO:0000256" key="8">
    <source>
        <dbReference type="ARBA" id="ARBA00022695"/>
    </source>
</evidence>
<sequence length="2069" mass="236787">MGDERADWSSKYRGLRDYHLRSALTSGCITVDMFGDWEKNIRREISGLKENYKTCIRDPCKILGIIFDKSPLLPTYNNTLFQVGKCLEVESEAYESMAVPLLASAGRTLMSNIFQTRYYAPSMFFQRAIIVANALNAKKDLPKGTIQSSSDIMLGTVTMNLNICGIKLIVGSECFGAILTGEDMSIHHIDHLKNWSDKCTERLNVEFACIFGHQLNPTIYPPVTLIYDFFKIYDRELIRSGNSTYKCVKIFEAMVIGVILEKNPNEVISPEFSFLTSTITDFRRGLPPELGHLGDPVIQMLNFLMGLDSVQYLSQLYGLYRIWGHPIVDPRAGIRKVHDLGTKVKEVSSIAALQIRRVFMTKYAIWHKGSKGQYPEVQDLAPTREGNVVRDLILSKCATSELIKSISHPHWDEIRFKKCIEIPKTFNLAEMVADKSISPDRSGLYYLCQKGGSLYDANLKRGVLQWLTRHSESCENFLVRVNDVGLTPDELIIGLYQKEREVNETPRMFAVMGHSNRNYVVTTESMISTDILPAFPNITMTDSLLSLSKKIYSVSHRQAQNLKTHNFSTYRDVTIVVNIDFEKWNLNFRRDTTFPLFEAIGDLYGLEHLYNRTYDIFEQSMIYLADGSYRPLIHPAIRGFVMEPPFSYMGHLGGFEGLRQKGWTVFTDCALELICSRHKCTYNIMGQGDNQVLSLTWRTYLLDEDQNVSELGKRDLTRQFRQFMQDMMSTFEELGLPMKSLETWTSENLFLYGKFPTLRGVPLAMSLKKICRAYYLANEEVMTLDCSVATIQSNAMAACMSDVTSFVPYVIYKIQLFLALKSFSEYHVLLGHGAFDYASYDTWQFTSSSGLQLSYSLNNPLPIWKFIPMLSWFPKILGGLSVASWYDFMMRGFPDRVASALTWISHLRNRVTDRDYLRCLELIYQGHINQEKNFVLLIEDPCALNLIVPVDAQASIKQRVQELFENLPNVRNQEFADLFSFNKTWDKETFCLFLCGSGVLHPRFLHDVAAATLGGYVDGVISKVTKSSTISKLSLRSSRDNPGRRIEADEGNYMKYLLWKFSRSNTEKSYIDCICPTQQARMLRLRSWDRILEGVTVPFPYAFLKASRCAISPEHMQECDRNYIMVSLPENFAKGDLGVIHSLGSSPPYLGSETKEKLGGDPSRMVFGKEPLIARPINLLRVINWFVLPGTLAEKVIHKLLTSVSNLDPTLYVSKEMGITGSEDHRYRDQALKHGVMSSNLYTLGSHMHISTDPWIKYTRGAENFTINYQALLCGVQSLIGGYIFHCHDNDLLPDREIHFHESCDECIIPVSDSFQDLISSKILDLIPSSPENPYLWVDESALTLKYRYDPLFNFSIPEITVFEYIKIQNKREILTSWIAADIVDDILSGDTLSHTPRLLESKDYPRVMYKKLSVQELWEETALQMISRSGTKYTREDNLRVAYPSTAKELAADDVMKCASGSLMGLAMFYTWPEKFSEIFHYDEGSVFPDANPPTLESACIAVQINIRNIIRRVKIRAPLRLIIKRTDKDPGSKIRCFWYRILCSENVACSSCLKAISSYDFPNEPISACKTLKCSINHSVISDRMLEIYVLTASSDKVLKDSEPSSALVKRISRLTNIPKIHAISEVLSRESMENLVDREMDLEYRPMSNQRWQLAASLPTSSKGRVYETLSILHHVLRLKLPENGIIFGDGLGTTSRIISSHYPSTNIKCASLHDSENAIPQSYPHALISENPDPDLNVDYLMSKRLYNDLTIPGMGERWSEWVSGGFCWCEIESPIDRLAIFSNILEMSIWDLLIIRTDFCSYEEASDLYNLLTSYYNLINIYVTGCLKVNHLECVLICRLDVQKGNIPWVMSASKFAQAYLTASDELFAKSNSLIYANDLAALEEKYELSRMLRRCDHWFAIVGVTHLLSCKSLFTPLYWDLQTGKIPSEVKYLGENKKYYMYISDHIALQARLVSLALSLVINNENYNTELAKYKMWELEIKHAEKEKRVKFTLRRSKVEINYGPDHLKILKFIPILRKLNHLHKRWWEFMPNKIKFSTNRSSPSFWVSRLSTTIKKSLPEYK</sequence>
<evidence type="ECO:0000256" key="21">
    <source>
        <dbReference type="ARBA" id="ARBA00047370"/>
    </source>
</evidence>
<keyword evidence="12" id="KW-0693">Viral RNA replication</keyword>
<keyword evidence="6" id="KW-0808">Transferase</keyword>
<evidence type="ECO:0000256" key="20">
    <source>
        <dbReference type="ARBA" id="ARBA00047332"/>
    </source>
</evidence>
<evidence type="ECO:0000256" key="12">
    <source>
        <dbReference type="ARBA" id="ARBA00022953"/>
    </source>
</evidence>
<evidence type="ECO:0000256" key="1">
    <source>
        <dbReference type="ARBA" id="ARBA00004192"/>
    </source>
</evidence>
<evidence type="ECO:0000313" key="25">
    <source>
        <dbReference type="EMBL" id="DAF42355.1"/>
    </source>
</evidence>
<organism evidence="25 26">
    <name type="scientific">Trachyspermum ammi virus 1</name>
    <dbReference type="NCBI Taxonomy" id="2793743"/>
    <lineage>
        <taxon>Viruses</taxon>
        <taxon>Riboviria</taxon>
        <taxon>Orthornavirae</taxon>
        <taxon>Negarnaviricota</taxon>
        <taxon>Haploviricotina</taxon>
        <taxon>Monjiviricetes</taxon>
        <taxon>Mononegavirales</taxon>
        <taxon>Rhabdoviridae</taxon>
        <taxon>Betarhabdovirinae</taxon>
        <taxon>Gammacytorhabdovirus</taxon>
        <taxon>Gammacytorhabdovirus trachyspermi</taxon>
        <taxon>Cytorhabdovirus trachyspermi</taxon>
    </lineage>
</organism>
<dbReference type="Proteomes" id="UP001161587">
    <property type="component" value="Segment"/>
</dbReference>
<dbReference type="GeneID" id="80541036"/>
<evidence type="ECO:0000256" key="22">
    <source>
        <dbReference type="ARBA" id="ARBA00048548"/>
    </source>
</evidence>
<dbReference type="Pfam" id="PF00946">
    <property type="entry name" value="Mononeg_RNA_pol"/>
    <property type="match status" value="1"/>
</dbReference>
<evidence type="ECO:0000256" key="9">
    <source>
        <dbReference type="ARBA" id="ARBA00022741"/>
    </source>
</evidence>
<dbReference type="EMBL" id="BK014309">
    <property type="protein sequence ID" value="DAF42355.1"/>
    <property type="molecule type" value="Viral_cRNA"/>
</dbReference>
<comment type="catalytic activity">
    <reaction evidence="20">
        <text>a 5'-end (5'-triphosphoguanosine)-adenylyl-adenylyl-cytidylyl-adenosine in mRNA + S-adenosyl-L-methionine = a 5'-end (5'-triphosphoguanosine)-(2'-O-methyladenylyl)-adenylyl-cytidylyl-adenosine in mRNA + S-adenosyl-L-homocysteine + H(+)</text>
        <dbReference type="Rhea" id="RHEA:65380"/>
        <dbReference type="Rhea" id="RHEA-COMP:16797"/>
        <dbReference type="Rhea" id="RHEA-COMP:16801"/>
        <dbReference type="ChEBI" id="CHEBI:15378"/>
        <dbReference type="ChEBI" id="CHEBI:57856"/>
        <dbReference type="ChEBI" id="CHEBI:59789"/>
        <dbReference type="ChEBI" id="CHEBI:156482"/>
        <dbReference type="ChEBI" id="CHEBI:156484"/>
    </reaction>
</comment>
<comment type="catalytic activity">
    <reaction evidence="21">
        <text>a 5'-end (5'-triphosphoguanosine)-adenylyl-adenylyl-cytidylyl-adenosine in mRNA + 2 S-adenosyl-L-methionine = a 5'-end (N(7)-methyl 5'-triphosphoguanosine)-(2'-O-methyladenylyl)-adenylyl-cytidylyl-adenosine in mRNA + 2 S-adenosyl-L-homocysteine + H(+)</text>
        <dbReference type="Rhea" id="RHEA:65376"/>
        <dbReference type="Rhea" id="RHEA-COMP:16797"/>
        <dbReference type="Rhea" id="RHEA-COMP:16798"/>
        <dbReference type="ChEBI" id="CHEBI:15378"/>
        <dbReference type="ChEBI" id="CHEBI:57856"/>
        <dbReference type="ChEBI" id="CHEBI:59789"/>
        <dbReference type="ChEBI" id="CHEBI:156483"/>
        <dbReference type="ChEBI" id="CHEBI:156484"/>
        <dbReference type="EC" id="2.1.1.375"/>
    </reaction>
</comment>
<accession>A0A8D9PGY5</accession>
<comment type="subcellular location">
    <subcellularLocation>
        <location evidence="1">Host cytoplasm</location>
    </subcellularLocation>
    <subcellularLocation>
        <location evidence="2">Virion</location>
    </subcellularLocation>
</comment>
<keyword evidence="4" id="KW-0696">RNA-directed RNA polymerase</keyword>
<comment type="catalytic activity">
    <reaction evidence="22">
        <text>GTP + H2O = GDP + phosphate + H(+)</text>
        <dbReference type="Rhea" id="RHEA:19669"/>
        <dbReference type="ChEBI" id="CHEBI:15377"/>
        <dbReference type="ChEBI" id="CHEBI:15378"/>
        <dbReference type="ChEBI" id="CHEBI:37565"/>
        <dbReference type="ChEBI" id="CHEBI:43474"/>
        <dbReference type="ChEBI" id="CHEBI:58189"/>
    </reaction>
</comment>
<keyword evidence="26" id="KW-1185">Reference proteome</keyword>